<dbReference type="KEGG" id="vg:55618515"/>
<dbReference type="RefSeq" id="YP_009848097.1">
    <property type="nucleotide sequence ID" value="NC_048781.1"/>
</dbReference>
<dbReference type="EMBL" id="MK947459">
    <property type="protein sequence ID" value="QFG07624.1"/>
    <property type="molecule type" value="Genomic_DNA"/>
</dbReference>
<name>A0A5J6TBB5_9CAUD</name>
<protein>
    <submittedName>
        <fullName evidence="1">Uncharacterized protein</fullName>
    </submittedName>
</protein>
<keyword evidence="2" id="KW-1185">Reference proteome</keyword>
<evidence type="ECO:0000313" key="1">
    <source>
        <dbReference type="EMBL" id="QFG07624.1"/>
    </source>
</evidence>
<proteinExistence type="predicted"/>
<dbReference type="GeneID" id="55618515"/>
<evidence type="ECO:0000313" key="2">
    <source>
        <dbReference type="Proteomes" id="UP000327388"/>
    </source>
</evidence>
<organism evidence="1 2">
    <name type="scientific">Salmonella phage vB_SenS_SB13</name>
    <dbReference type="NCBI Taxonomy" id="2591135"/>
    <lineage>
        <taxon>Viruses</taxon>
        <taxon>Duplodnaviria</taxon>
        <taxon>Heunggongvirae</taxon>
        <taxon>Uroviricota</taxon>
        <taxon>Caudoviricetes</taxon>
        <taxon>Demerecviridae</taxon>
        <taxon>Markadamsvirinae</taxon>
        <taxon>Epseptimavirus</taxon>
        <taxon>Epseptimavirus SB13</taxon>
    </lineage>
</organism>
<dbReference type="Proteomes" id="UP000327388">
    <property type="component" value="Segment"/>
</dbReference>
<accession>A0A5J6TBB5</accession>
<reference evidence="1 2" key="1">
    <citation type="submission" date="2019-05" db="EMBL/GenBank/DDBJ databases">
        <title>Whole genome sequence analysis of broad host range Salmonella enterica bacteriophages.</title>
        <authorList>
            <person name="Bhandare S.G."/>
            <person name="Colavecchio A."/>
            <person name="Emond-Rheault J.-G."/>
            <person name="Hamel J."/>
            <person name="Kukavica-Ibrulj I."/>
            <person name="Boyle B."/>
            <person name="Levesque R.C."/>
            <person name="Goodridge L."/>
        </authorList>
    </citation>
    <scope>NUCLEOTIDE SEQUENCE [LARGE SCALE GENOMIC DNA]</scope>
</reference>
<sequence length="36" mass="3693">MEDVGSNPTVGKNRITRASNIEALADSCALSKPCGS</sequence>